<keyword evidence="4" id="KW-0028">Amino-acid biosynthesis</keyword>
<dbReference type="InterPro" id="IPR036412">
    <property type="entry name" value="HAD-like_sf"/>
</dbReference>
<gene>
    <name evidence="11" type="ORF">A3C89_03600</name>
</gene>
<dbReference type="GO" id="GO:0005737">
    <property type="term" value="C:cytoplasm"/>
    <property type="evidence" value="ECO:0007669"/>
    <property type="project" value="TreeGrafter"/>
</dbReference>
<comment type="catalytic activity">
    <reaction evidence="9">
        <text>O-phospho-L-serine + H2O = L-serine + phosphate</text>
        <dbReference type="Rhea" id="RHEA:21208"/>
        <dbReference type="ChEBI" id="CHEBI:15377"/>
        <dbReference type="ChEBI" id="CHEBI:33384"/>
        <dbReference type="ChEBI" id="CHEBI:43474"/>
        <dbReference type="ChEBI" id="CHEBI:57524"/>
        <dbReference type="EC" id="3.1.3.3"/>
    </reaction>
</comment>
<comment type="pathway">
    <text evidence="2">Amino-acid biosynthesis; L-serine biosynthesis; L-serine from 3-phospho-D-glycerate: step 3/3.</text>
</comment>
<sequence>MALGLSHEEDQEMYDAYGAGTLSYEGWIAKLVELYKKYGKATKETVVAALTGYTFIEGTEALVADLQAKGYEVVLVSGSFQLLAEDIAKKLNIKTFKGNTEIIFDENDVVENLTVGGDEPVAKLRYLKEIADARNIPLSAIACIGDGFTDIPLFEATGSGITFTHSKPNVQAAAAQVVEKLSDISTIL</sequence>
<evidence type="ECO:0000256" key="4">
    <source>
        <dbReference type="ARBA" id="ARBA00022605"/>
    </source>
</evidence>
<dbReference type="GO" id="GO:0006564">
    <property type="term" value="P:L-serine biosynthetic process"/>
    <property type="evidence" value="ECO:0007669"/>
    <property type="project" value="UniProtKB-KW"/>
</dbReference>
<comment type="cofactor">
    <cofactor evidence="1">
        <name>Mg(2+)</name>
        <dbReference type="ChEBI" id="CHEBI:18420"/>
    </cofactor>
</comment>
<dbReference type="InterPro" id="IPR050582">
    <property type="entry name" value="HAD-like_SerB"/>
</dbReference>
<dbReference type="Proteomes" id="UP000178794">
    <property type="component" value="Unassembled WGS sequence"/>
</dbReference>
<evidence type="ECO:0000313" key="11">
    <source>
        <dbReference type="EMBL" id="OGG58944.1"/>
    </source>
</evidence>
<proteinExistence type="predicted"/>
<evidence type="ECO:0000313" key="12">
    <source>
        <dbReference type="Proteomes" id="UP000178794"/>
    </source>
</evidence>
<comment type="catalytic activity">
    <reaction evidence="10">
        <text>O-phospho-D-serine + H2O = D-serine + phosphate</text>
        <dbReference type="Rhea" id="RHEA:24873"/>
        <dbReference type="ChEBI" id="CHEBI:15377"/>
        <dbReference type="ChEBI" id="CHEBI:35247"/>
        <dbReference type="ChEBI" id="CHEBI:43474"/>
        <dbReference type="ChEBI" id="CHEBI:58680"/>
        <dbReference type="EC" id="3.1.3.3"/>
    </reaction>
</comment>
<protein>
    <recommendedName>
        <fullName evidence="3">phosphoserine phosphatase</fullName>
        <ecNumber evidence="3">3.1.3.3</ecNumber>
    </recommendedName>
</protein>
<evidence type="ECO:0000256" key="7">
    <source>
        <dbReference type="ARBA" id="ARBA00022842"/>
    </source>
</evidence>
<accession>A0A1F6DBZ2</accession>
<evidence type="ECO:0000256" key="2">
    <source>
        <dbReference type="ARBA" id="ARBA00005135"/>
    </source>
</evidence>
<keyword evidence="5" id="KW-0479">Metal-binding</keyword>
<dbReference type="Pfam" id="PF12710">
    <property type="entry name" value="HAD"/>
    <property type="match status" value="1"/>
</dbReference>
<dbReference type="SUPFAM" id="SSF56784">
    <property type="entry name" value="HAD-like"/>
    <property type="match status" value="1"/>
</dbReference>
<evidence type="ECO:0000256" key="3">
    <source>
        <dbReference type="ARBA" id="ARBA00012640"/>
    </source>
</evidence>
<evidence type="ECO:0000256" key="9">
    <source>
        <dbReference type="ARBA" id="ARBA00048138"/>
    </source>
</evidence>
<name>A0A1F6DBZ2_9BACT</name>
<evidence type="ECO:0000256" key="5">
    <source>
        <dbReference type="ARBA" id="ARBA00022723"/>
    </source>
</evidence>
<evidence type="ECO:0000256" key="10">
    <source>
        <dbReference type="ARBA" id="ARBA00048523"/>
    </source>
</evidence>
<dbReference type="EC" id="3.1.3.3" evidence="3"/>
<evidence type="ECO:0000256" key="6">
    <source>
        <dbReference type="ARBA" id="ARBA00022801"/>
    </source>
</evidence>
<dbReference type="AlphaFoldDB" id="A0A1F6DBZ2"/>
<comment type="caution">
    <text evidence="11">The sequence shown here is derived from an EMBL/GenBank/DDBJ whole genome shotgun (WGS) entry which is preliminary data.</text>
</comment>
<dbReference type="InterPro" id="IPR023214">
    <property type="entry name" value="HAD_sf"/>
</dbReference>
<dbReference type="GO" id="GO:0000287">
    <property type="term" value="F:magnesium ion binding"/>
    <property type="evidence" value="ECO:0007669"/>
    <property type="project" value="TreeGrafter"/>
</dbReference>
<dbReference type="NCBIfam" id="TIGR01488">
    <property type="entry name" value="HAD-SF-IB"/>
    <property type="match status" value="1"/>
</dbReference>
<dbReference type="PANTHER" id="PTHR43344:SF2">
    <property type="entry name" value="PHOSPHOSERINE PHOSPHATASE"/>
    <property type="match status" value="1"/>
</dbReference>
<organism evidence="11 12">
    <name type="scientific">Candidatus Kaiserbacteria bacterium RIFCSPHIGHO2_02_FULL_50_50</name>
    <dbReference type="NCBI Taxonomy" id="1798492"/>
    <lineage>
        <taxon>Bacteria</taxon>
        <taxon>Candidatus Kaiseribacteriota</taxon>
    </lineage>
</organism>
<dbReference type="GO" id="GO:0036424">
    <property type="term" value="F:L-phosphoserine phosphatase activity"/>
    <property type="evidence" value="ECO:0007669"/>
    <property type="project" value="TreeGrafter"/>
</dbReference>
<evidence type="ECO:0000256" key="1">
    <source>
        <dbReference type="ARBA" id="ARBA00001946"/>
    </source>
</evidence>
<dbReference type="EMBL" id="MFLF01000021">
    <property type="protein sequence ID" value="OGG58944.1"/>
    <property type="molecule type" value="Genomic_DNA"/>
</dbReference>
<keyword evidence="8" id="KW-0718">Serine biosynthesis</keyword>
<dbReference type="PANTHER" id="PTHR43344">
    <property type="entry name" value="PHOSPHOSERINE PHOSPHATASE"/>
    <property type="match status" value="1"/>
</dbReference>
<dbReference type="Gene3D" id="3.40.50.1000">
    <property type="entry name" value="HAD superfamily/HAD-like"/>
    <property type="match status" value="1"/>
</dbReference>
<evidence type="ECO:0000256" key="8">
    <source>
        <dbReference type="ARBA" id="ARBA00023299"/>
    </source>
</evidence>
<reference evidence="11 12" key="1">
    <citation type="journal article" date="2016" name="Nat. Commun.">
        <title>Thousands of microbial genomes shed light on interconnected biogeochemical processes in an aquifer system.</title>
        <authorList>
            <person name="Anantharaman K."/>
            <person name="Brown C.T."/>
            <person name="Hug L.A."/>
            <person name="Sharon I."/>
            <person name="Castelle C.J."/>
            <person name="Probst A.J."/>
            <person name="Thomas B.C."/>
            <person name="Singh A."/>
            <person name="Wilkins M.J."/>
            <person name="Karaoz U."/>
            <person name="Brodie E.L."/>
            <person name="Williams K.H."/>
            <person name="Hubbard S.S."/>
            <person name="Banfield J.F."/>
        </authorList>
    </citation>
    <scope>NUCLEOTIDE SEQUENCE [LARGE SCALE GENOMIC DNA]</scope>
</reference>
<keyword evidence="6" id="KW-0378">Hydrolase</keyword>
<keyword evidence="7" id="KW-0460">Magnesium</keyword>
<dbReference type="STRING" id="1798492.A3C89_03600"/>